<evidence type="ECO:0000313" key="9">
    <source>
        <dbReference type="Proteomes" id="UP001188597"/>
    </source>
</evidence>
<dbReference type="InterPro" id="IPR030676">
    <property type="entry name" value="CitT-rel"/>
</dbReference>
<evidence type="ECO:0000256" key="6">
    <source>
        <dbReference type="ARBA" id="ARBA00023136"/>
    </source>
</evidence>
<keyword evidence="9" id="KW-1185">Reference proteome</keyword>
<evidence type="ECO:0000256" key="1">
    <source>
        <dbReference type="ARBA" id="ARBA00004478"/>
    </source>
</evidence>
<accession>A0AA88WI95</accession>
<feature type="transmembrane region" description="Helical" evidence="7">
    <location>
        <begin position="65"/>
        <end position="87"/>
    </location>
</feature>
<comment type="caution">
    <text evidence="8">The sequence shown here is derived from an EMBL/GenBank/DDBJ whole genome shotgun (WGS) entry which is preliminary data.</text>
</comment>
<keyword evidence="4" id="KW-1001">Plastid inner membrane</keyword>
<dbReference type="PANTHER" id="PTHR42826">
    <property type="entry name" value="DICARBOXYLATE TRANSPORTER 2.1, CHLOROPLASTIC"/>
    <property type="match status" value="1"/>
</dbReference>
<sequence length="111" mass="12101">MQTDHQTHEAAFCSNMETMALWGPEGEVRHWGSKVVKDCSEDIPSEEDKSLAEVGTTLFGKAVDALGITSVVAAMLDLSILLLLGILDWDDCLSEKSAWDTLAWFAVLVGM</sequence>
<dbReference type="AlphaFoldDB" id="A0AA88WI95"/>
<evidence type="ECO:0000256" key="7">
    <source>
        <dbReference type="SAM" id="Phobius"/>
    </source>
</evidence>
<organism evidence="8 9">
    <name type="scientific">Escallonia herrerae</name>
    <dbReference type="NCBI Taxonomy" id="1293975"/>
    <lineage>
        <taxon>Eukaryota</taxon>
        <taxon>Viridiplantae</taxon>
        <taxon>Streptophyta</taxon>
        <taxon>Embryophyta</taxon>
        <taxon>Tracheophyta</taxon>
        <taxon>Spermatophyta</taxon>
        <taxon>Magnoliopsida</taxon>
        <taxon>eudicotyledons</taxon>
        <taxon>Gunneridae</taxon>
        <taxon>Pentapetalae</taxon>
        <taxon>asterids</taxon>
        <taxon>campanulids</taxon>
        <taxon>Escalloniales</taxon>
        <taxon>Escalloniaceae</taxon>
        <taxon>Escallonia</taxon>
    </lineage>
</organism>
<comment type="similarity">
    <text evidence="2">Belongs to the SLC13A/DASS transporter (TC 2.A.47) family. DIT1 subfamily.</text>
</comment>
<dbReference type="Proteomes" id="UP001188597">
    <property type="component" value="Unassembled WGS sequence"/>
</dbReference>
<keyword evidence="4" id="KW-0934">Plastid</keyword>
<dbReference type="GO" id="GO:0015140">
    <property type="term" value="F:malate transmembrane transporter activity"/>
    <property type="evidence" value="ECO:0007669"/>
    <property type="project" value="UniProtKB-ARBA"/>
</dbReference>
<keyword evidence="3 7" id="KW-0812">Transmembrane</keyword>
<dbReference type="GO" id="GO:0009706">
    <property type="term" value="C:chloroplast inner membrane"/>
    <property type="evidence" value="ECO:0007669"/>
    <property type="project" value="UniProtKB-SubCell"/>
</dbReference>
<name>A0AA88WI95_9ASTE</name>
<evidence type="ECO:0000256" key="4">
    <source>
        <dbReference type="ARBA" id="ARBA00022780"/>
    </source>
</evidence>
<keyword evidence="5 7" id="KW-1133">Transmembrane helix</keyword>
<evidence type="ECO:0000313" key="8">
    <source>
        <dbReference type="EMBL" id="KAK3027663.1"/>
    </source>
</evidence>
<dbReference type="InterPro" id="IPR001898">
    <property type="entry name" value="SLC13A/DASS"/>
</dbReference>
<comment type="subcellular location">
    <subcellularLocation>
        <location evidence="1">Plastid</location>
        <location evidence="1">Chloroplast inner membrane</location>
        <topology evidence="1">Multi-pass membrane protein</topology>
    </subcellularLocation>
</comment>
<dbReference type="Pfam" id="PF00939">
    <property type="entry name" value="Na_sulph_symp"/>
    <property type="match status" value="1"/>
</dbReference>
<evidence type="ECO:0000256" key="2">
    <source>
        <dbReference type="ARBA" id="ARBA00007349"/>
    </source>
</evidence>
<protein>
    <submittedName>
        <fullName evidence="8">Uncharacterized protein</fullName>
    </submittedName>
</protein>
<evidence type="ECO:0000256" key="3">
    <source>
        <dbReference type="ARBA" id="ARBA00022692"/>
    </source>
</evidence>
<proteinExistence type="inferred from homology"/>
<reference evidence="8" key="1">
    <citation type="submission" date="2022-12" db="EMBL/GenBank/DDBJ databases">
        <title>Draft genome assemblies for two species of Escallonia (Escalloniales).</title>
        <authorList>
            <person name="Chanderbali A."/>
            <person name="Dervinis C."/>
            <person name="Anghel I."/>
            <person name="Soltis D."/>
            <person name="Soltis P."/>
            <person name="Zapata F."/>
        </authorList>
    </citation>
    <scope>NUCLEOTIDE SEQUENCE</scope>
    <source>
        <strain evidence="8">UCBG64.0493</strain>
        <tissue evidence="8">Leaf</tissue>
    </source>
</reference>
<keyword evidence="6 7" id="KW-0472">Membrane</keyword>
<dbReference type="EMBL" id="JAVXUP010000448">
    <property type="protein sequence ID" value="KAK3027663.1"/>
    <property type="molecule type" value="Genomic_DNA"/>
</dbReference>
<evidence type="ECO:0000256" key="5">
    <source>
        <dbReference type="ARBA" id="ARBA00022989"/>
    </source>
</evidence>
<gene>
    <name evidence="8" type="ORF">RJ639_041900</name>
</gene>